<accession>A0AAE2SUT5</accession>
<keyword evidence="2" id="KW-0732">Signal</keyword>
<dbReference type="Gene3D" id="2.40.160.20">
    <property type="match status" value="1"/>
</dbReference>
<dbReference type="GO" id="GO:0009279">
    <property type="term" value="C:cell outer membrane"/>
    <property type="evidence" value="ECO:0007669"/>
    <property type="project" value="UniProtKB-SubCell"/>
</dbReference>
<sequence length="391" mass="42021">MEVSQGFAGSFSSGAVLDVAGLRRGDECAAHLLGLGGIVENIKHKPFGRLGRRRLLRPIVQQSVAGLNDIIDRPHLAIDGDLHRLEPSSLAHDTAPTLATRLNESLGDSFRLILKRGESNMAHATPDELFNRVPVIIFCQAEGLTSSGTTFIILYNCARVLFLLQLFVELPCIPWLHCNAWGTEMKLTIATTFLALVATTALAADVVQDVPAAPVAAAPVFTWSGPYFGIDGGAGWLNGDFDFGGGSASEDFNGGVFGGFAGYNFQFDSIVVGIEGNLEHNWNEKDTLGAEIGTDWAGAVRGRVGYAFDKALIYGAAGWTATRGYVDVPGFDKETETFNGYTVGAGVDFAVTNNIFARGEYRYNDFGEKDILGVDVDLDQHELKFGVGVKF</sequence>
<dbReference type="PANTHER" id="PTHR34001:SF3">
    <property type="entry name" value="BLL7405 PROTEIN"/>
    <property type="match status" value="1"/>
</dbReference>
<dbReference type="InterPro" id="IPR051692">
    <property type="entry name" value="OMP-like"/>
</dbReference>
<name>A0AAE2SUT5_RHILE</name>
<dbReference type="SUPFAM" id="SSF56925">
    <property type="entry name" value="OMPA-like"/>
    <property type="match status" value="1"/>
</dbReference>
<evidence type="ECO:0000256" key="1">
    <source>
        <dbReference type="ARBA" id="ARBA00004442"/>
    </source>
</evidence>
<comment type="similarity">
    <text evidence="5">Belongs to the Omp25/RopB family.</text>
</comment>
<evidence type="ECO:0000259" key="6">
    <source>
        <dbReference type="Pfam" id="PF13505"/>
    </source>
</evidence>
<comment type="subcellular location">
    <subcellularLocation>
        <location evidence="1">Cell outer membrane</location>
    </subcellularLocation>
</comment>
<dbReference type="InterPro" id="IPR027385">
    <property type="entry name" value="Beta-barrel_OMP"/>
</dbReference>
<evidence type="ECO:0000313" key="8">
    <source>
        <dbReference type="Proteomes" id="UP000538507"/>
    </source>
</evidence>
<feature type="domain" description="Outer membrane protein beta-barrel" evidence="6">
    <location>
        <begin position="212"/>
        <end position="391"/>
    </location>
</feature>
<evidence type="ECO:0000256" key="4">
    <source>
        <dbReference type="ARBA" id="ARBA00023237"/>
    </source>
</evidence>
<organism evidence="7 8">
    <name type="scientific">Rhizobium leguminosarum</name>
    <dbReference type="NCBI Taxonomy" id="384"/>
    <lineage>
        <taxon>Bacteria</taxon>
        <taxon>Pseudomonadati</taxon>
        <taxon>Pseudomonadota</taxon>
        <taxon>Alphaproteobacteria</taxon>
        <taxon>Hyphomicrobiales</taxon>
        <taxon>Rhizobiaceae</taxon>
        <taxon>Rhizobium/Agrobacterium group</taxon>
        <taxon>Rhizobium</taxon>
    </lineage>
</organism>
<dbReference type="EMBL" id="JACIGO010000001">
    <property type="protein sequence ID" value="MBB4288822.1"/>
    <property type="molecule type" value="Genomic_DNA"/>
</dbReference>
<keyword evidence="3" id="KW-0472">Membrane</keyword>
<protein>
    <submittedName>
        <fullName evidence="7">Opacity protein-like surface antigen</fullName>
    </submittedName>
</protein>
<comment type="caution">
    <text evidence="7">The sequence shown here is derived from an EMBL/GenBank/DDBJ whole genome shotgun (WGS) entry which is preliminary data.</text>
</comment>
<dbReference type="Pfam" id="PF13505">
    <property type="entry name" value="OMP_b-brl"/>
    <property type="match status" value="1"/>
</dbReference>
<evidence type="ECO:0000313" key="7">
    <source>
        <dbReference type="EMBL" id="MBB4288822.1"/>
    </source>
</evidence>
<evidence type="ECO:0000256" key="2">
    <source>
        <dbReference type="ARBA" id="ARBA00022729"/>
    </source>
</evidence>
<proteinExistence type="inferred from homology"/>
<gene>
    <name evidence="7" type="ORF">GGE16_000838</name>
</gene>
<dbReference type="AlphaFoldDB" id="A0AAE2SUT5"/>
<dbReference type="PANTHER" id="PTHR34001">
    <property type="entry name" value="BLL7405 PROTEIN"/>
    <property type="match status" value="1"/>
</dbReference>
<evidence type="ECO:0000256" key="5">
    <source>
        <dbReference type="ARBA" id="ARBA00038306"/>
    </source>
</evidence>
<reference evidence="7 8" key="1">
    <citation type="submission" date="2020-08" db="EMBL/GenBank/DDBJ databases">
        <title>Genomic Encyclopedia of Type Strains, Phase IV (KMG-V): Genome sequencing to study the core and pangenomes of soil and plant-associated prokaryotes.</title>
        <authorList>
            <person name="Whitman W."/>
        </authorList>
    </citation>
    <scope>NUCLEOTIDE SEQUENCE [LARGE SCALE GENOMIC DNA]</scope>
    <source>
        <strain evidence="7 8">SEMIA 415</strain>
    </source>
</reference>
<dbReference type="InterPro" id="IPR011250">
    <property type="entry name" value="OMP/PagP_B-barrel"/>
</dbReference>
<evidence type="ECO:0000256" key="3">
    <source>
        <dbReference type="ARBA" id="ARBA00023136"/>
    </source>
</evidence>
<keyword evidence="4" id="KW-0998">Cell outer membrane</keyword>
<dbReference type="Proteomes" id="UP000538507">
    <property type="component" value="Unassembled WGS sequence"/>
</dbReference>